<evidence type="ECO:0000256" key="1">
    <source>
        <dbReference type="SAM" id="MobiDB-lite"/>
    </source>
</evidence>
<keyword evidence="2" id="KW-0732">Signal</keyword>
<keyword evidence="4" id="KW-1185">Reference proteome</keyword>
<evidence type="ECO:0000256" key="2">
    <source>
        <dbReference type="SAM" id="SignalP"/>
    </source>
</evidence>
<name>A0A6M4PMA9_9ACTN</name>
<feature type="signal peptide" evidence="2">
    <location>
        <begin position="1"/>
        <end position="22"/>
    </location>
</feature>
<organism evidence="3 4">
    <name type="scientific">Streptomyces argyrophylli</name>
    <dbReference type="NCBI Taxonomy" id="2726118"/>
    <lineage>
        <taxon>Bacteria</taxon>
        <taxon>Bacillati</taxon>
        <taxon>Actinomycetota</taxon>
        <taxon>Actinomycetes</taxon>
        <taxon>Kitasatosporales</taxon>
        <taxon>Streptomycetaceae</taxon>
        <taxon>Streptomyces</taxon>
    </lineage>
</organism>
<dbReference type="Proteomes" id="UP000502641">
    <property type="component" value="Chromosome"/>
</dbReference>
<feature type="compositionally biased region" description="Polar residues" evidence="1">
    <location>
        <begin position="20"/>
        <end position="30"/>
    </location>
</feature>
<sequence>MRRTTLLAPAAAALLLAGCGSQQDTGSSDKVSAPARTGTPSPAPSARDCTGHVELTAADHGRTVCVTEGGEVRLTLDGTRARPWRPVAARGAGLEAVNAGFVLQPGDATAAYRAVAAGTVELTSSRPLCAEPTAPGQVSCKGIEDWTVTVRVR</sequence>
<dbReference type="PROSITE" id="PS51257">
    <property type="entry name" value="PROKAR_LIPOPROTEIN"/>
    <property type="match status" value="1"/>
</dbReference>
<proteinExistence type="predicted"/>
<evidence type="ECO:0008006" key="5">
    <source>
        <dbReference type="Google" id="ProtNLM"/>
    </source>
</evidence>
<feature type="region of interest" description="Disordered" evidence="1">
    <location>
        <begin position="20"/>
        <end position="48"/>
    </location>
</feature>
<dbReference type="EMBL" id="CP053189">
    <property type="protein sequence ID" value="QJS11707.1"/>
    <property type="molecule type" value="Genomic_DNA"/>
</dbReference>
<accession>A0A6M4PMA9</accession>
<gene>
    <name evidence="3" type="ORF">HKX69_21330</name>
</gene>
<evidence type="ECO:0000313" key="4">
    <source>
        <dbReference type="Proteomes" id="UP000502641"/>
    </source>
</evidence>
<protein>
    <recommendedName>
        <fullName evidence="5">DUF4232 domain-containing protein</fullName>
    </recommendedName>
</protein>
<reference evidence="3 4" key="1">
    <citation type="submission" date="2020-05" db="EMBL/GenBank/DDBJ databases">
        <authorList>
            <person name="Li K."/>
        </authorList>
    </citation>
    <scope>NUCLEOTIDE SEQUENCE [LARGE SCALE GENOMIC DNA]</scope>
    <source>
        <strain evidence="4">jing01</strain>
    </source>
</reference>
<evidence type="ECO:0000313" key="3">
    <source>
        <dbReference type="EMBL" id="QJS11707.1"/>
    </source>
</evidence>
<feature type="chain" id="PRO_5038406143" description="DUF4232 domain-containing protein" evidence="2">
    <location>
        <begin position="23"/>
        <end position="153"/>
    </location>
</feature>
<dbReference type="RefSeq" id="WP_171155806.1">
    <property type="nucleotide sequence ID" value="NZ_CP053189.1"/>
</dbReference>
<dbReference type="AlphaFoldDB" id="A0A6M4PMA9"/>
<dbReference type="KEGG" id="sarg:HKX69_21330"/>